<dbReference type="Pfam" id="PF00034">
    <property type="entry name" value="Cytochrom_C"/>
    <property type="match status" value="1"/>
</dbReference>
<gene>
    <name evidence="8" type="ORF">FDP25_12685</name>
</gene>
<evidence type="ECO:0000256" key="4">
    <source>
        <dbReference type="PROSITE-ProRule" id="PRU00433"/>
    </source>
</evidence>
<keyword evidence="3 4" id="KW-0408">Iron</keyword>
<keyword evidence="6" id="KW-0732">Signal</keyword>
<dbReference type="OrthoDB" id="9811281at2"/>
<dbReference type="GO" id="GO:0020037">
    <property type="term" value="F:heme binding"/>
    <property type="evidence" value="ECO:0007669"/>
    <property type="project" value="InterPro"/>
</dbReference>
<evidence type="ECO:0000256" key="5">
    <source>
        <dbReference type="SAM" id="MobiDB-lite"/>
    </source>
</evidence>
<evidence type="ECO:0000256" key="2">
    <source>
        <dbReference type="ARBA" id="ARBA00022723"/>
    </source>
</evidence>
<feature type="compositionally biased region" description="Basic and acidic residues" evidence="5">
    <location>
        <begin position="70"/>
        <end position="80"/>
    </location>
</feature>
<keyword evidence="2 4" id="KW-0479">Metal-binding</keyword>
<dbReference type="SUPFAM" id="SSF46626">
    <property type="entry name" value="Cytochrome c"/>
    <property type="match status" value="1"/>
</dbReference>
<feature type="chain" id="PRO_5032747215" evidence="6">
    <location>
        <begin position="18"/>
        <end position="148"/>
    </location>
</feature>
<feature type="region of interest" description="Disordered" evidence="5">
    <location>
        <begin position="57"/>
        <end position="80"/>
    </location>
</feature>
<keyword evidence="1 4" id="KW-0349">Heme</keyword>
<comment type="caution">
    <text evidence="8">The sequence shown here is derived from an EMBL/GenBank/DDBJ whole genome shotgun (WGS) entry which is preliminary data.</text>
</comment>
<evidence type="ECO:0000313" key="9">
    <source>
        <dbReference type="Proteomes" id="UP000564704"/>
    </source>
</evidence>
<keyword evidence="9" id="KW-1185">Reference proteome</keyword>
<dbReference type="Proteomes" id="UP000564704">
    <property type="component" value="Unassembled WGS sequence"/>
</dbReference>
<dbReference type="GO" id="GO:0009055">
    <property type="term" value="F:electron transfer activity"/>
    <property type="evidence" value="ECO:0007669"/>
    <property type="project" value="InterPro"/>
</dbReference>
<evidence type="ECO:0000256" key="3">
    <source>
        <dbReference type="ARBA" id="ARBA00023004"/>
    </source>
</evidence>
<dbReference type="RefSeq" id="WP_154152271.1">
    <property type="nucleotide sequence ID" value="NZ_SZWE01000001.1"/>
</dbReference>
<dbReference type="AlphaFoldDB" id="A0A844CLT5"/>
<dbReference type="InterPro" id="IPR051459">
    <property type="entry name" value="Cytochrome_c-type_DH"/>
</dbReference>
<protein>
    <submittedName>
        <fullName evidence="8">Cytochrome c</fullName>
    </submittedName>
</protein>
<dbReference type="PANTHER" id="PTHR35008:SF4">
    <property type="entry name" value="BLL4482 PROTEIN"/>
    <property type="match status" value="1"/>
</dbReference>
<dbReference type="PANTHER" id="PTHR35008">
    <property type="entry name" value="BLL4482 PROTEIN-RELATED"/>
    <property type="match status" value="1"/>
</dbReference>
<feature type="signal peptide" evidence="6">
    <location>
        <begin position="1"/>
        <end position="17"/>
    </location>
</feature>
<dbReference type="InterPro" id="IPR036909">
    <property type="entry name" value="Cyt_c-like_dom_sf"/>
</dbReference>
<evidence type="ECO:0000256" key="6">
    <source>
        <dbReference type="SAM" id="SignalP"/>
    </source>
</evidence>
<evidence type="ECO:0000256" key="1">
    <source>
        <dbReference type="ARBA" id="ARBA00022617"/>
    </source>
</evidence>
<proteinExistence type="predicted"/>
<dbReference type="Gene3D" id="1.10.760.10">
    <property type="entry name" value="Cytochrome c-like domain"/>
    <property type="match status" value="1"/>
</dbReference>
<reference evidence="8 9" key="1">
    <citation type="submission" date="2019-05" db="EMBL/GenBank/DDBJ databases">
        <title>Roseovarius bejariae sp. nov., a moderately halophylic bacterium isolated from a saline soil in Rambla Salada (Murcia).</title>
        <authorList>
            <person name="Castro D.J."/>
            <person name="Gomez-Altuve A."/>
            <person name="Reina J.C."/>
            <person name="Rodriguez M."/>
            <person name="Sampedro I."/>
            <person name="Llamas I."/>
            <person name="Martinez-Checa F."/>
        </authorList>
    </citation>
    <scope>NUCLEOTIDE SEQUENCE [LARGE SCALE GENOMIC DNA]</scope>
    <source>
        <strain evidence="8 9">A21</strain>
    </source>
</reference>
<dbReference type="GO" id="GO:0046872">
    <property type="term" value="F:metal ion binding"/>
    <property type="evidence" value="ECO:0007669"/>
    <property type="project" value="UniProtKB-KW"/>
</dbReference>
<name>A0A844CLT5_9RHOB</name>
<feature type="domain" description="Cytochrome c" evidence="7">
    <location>
        <begin position="30"/>
        <end position="128"/>
    </location>
</feature>
<organism evidence="8 9">
    <name type="scientific">Roseovarius bejariae</name>
    <dbReference type="NCBI Taxonomy" id="2576383"/>
    <lineage>
        <taxon>Bacteria</taxon>
        <taxon>Pseudomonadati</taxon>
        <taxon>Pseudomonadota</taxon>
        <taxon>Alphaproteobacteria</taxon>
        <taxon>Rhodobacterales</taxon>
        <taxon>Roseobacteraceae</taxon>
        <taxon>Roseovarius</taxon>
    </lineage>
</organism>
<evidence type="ECO:0000259" key="7">
    <source>
        <dbReference type="PROSITE" id="PS51007"/>
    </source>
</evidence>
<dbReference type="InterPro" id="IPR009056">
    <property type="entry name" value="Cyt_c-like_dom"/>
</dbReference>
<sequence>MSRLPLAFCLIASPLWAEAPAGLLPYTDAKATENGQAIYKAQCAACHGTNLEGQDNWRDRDAEGYLPAPPHDETGHTWHHPDSQLFNLTKHGTEAVVGNGYKSNMTGFGDVLTDQEILEVLAYIKSTWPRRVVKTHNRINRDVMGQAN</sequence>
<evidence type="ECO:0000313" key="8">
    <source>
        <dbReference type="EMBL" id="MRU16291.1"/>
    </source>
</evidence>
<dbReference type="PROSITE" id="PS51007">
    <property type="entry name" value="CYTC"/>
    <property type="match status" value="1"/>
</dbReference>
<accession>A0A844CLT5</accession>
<dbReference type="EMBL" id="SZWE01000001">
    <property type="protein sequence ID" value="MRU16291.1"/>
    <property type="molecule type" value="Genomic_DNA"/>
</dbReference>